<protein>
    <recommendedName>
        <fullName evidence="1">Hexosyltransferase</fullName>
        <ecNumber evidence="1">2.4.1.-</ecNumber>
    </recommendedName>
</protein>
<name>A0AAE0FFC4_9CHLO</name>
<reference evidence="2 3" key="1">
    <citation type="journal article" date="2015" name="Genome Biol. Evol.">
        <title>Comparative Genomics of a Bacterivorous Green Alga Reveals Evolutionary Causalities and Consequences of Phago-Mixotrophic Mode of Nutrition.</title>
        <authorList>
            <person name="Burns J.A."/>
            <person name="Paasch A."/>
            <person name="Narechania A."/>
            <person name="Kim E."/>
        </authorList>
    </citation>
    <scope>NUCLEOTIDE SEQUENCE [LARGE SCALE GENOMIC DNA]</scope>
    <source>
        <strain evidence="2 3">PLY_AMNH</strain>
    </source>
</reference>
<dbReference type="Gene3D" id="3.90.550.10">
    <property type="entry name" value="Spore Coat Polysaccharide Biosynthesis Protein SpsA, Chain A"/>
    <property type="match status" value="1"/>
</dbReference>
<evidence type="ECO:0000256" key="1">
    <source>
        <dbReference type="RuleBase" id="RU362027"/>
    </source>
</evidence>
<dbReference type="EMBL" id="LGRX02019515">
    <property type="protein sequence ID" value="KAK3258465.1"/>
    <property type="molecule type" value="Genomic_DNA"/>
</dbReference>
<dbReference type="InterPro" id="IPR050587">
    <property type="entry name" value="GNT1/Glycosyltrans_8"/>
</dbReference>
<dbReference type="AlphaFoldDB" id="A0AAE0FFC4"/>
<evidence type="ECO:0000313" key="3">
    <source>
        <dbReference type="Proteomes" id="UP001190700"/>
    </source>
</evidence>
<dbReference type="GO" id="GO:0016757">
    <property type="term" value="F:glycosyltransferase activity"/>
    <property type="evidence" value="ECO:0007669"/>
    <property type="project" value="InterPro"/>
</dbReference>
<dbReference type="InterPro" id="IPR002495">
    <property type="entry name" value="Glyco_trans_8"/>
</dbReference>
<proteinExistence type="inferred from homology"/>
<evidence type="ECO:0000313" key="2">
    <source>
        <dbReference type="EMBL" id="KAK3258465.1"/>
    </source>
</evidence>
<keyword evidence="3" id="KW-1185">Reference proteome</keyword>
<sequence>MDPFYKNELARQLVANSARYRSGYWVIKMFVWKLMEYDKIAYIDGDVYFRQSADELFCADLSGDFQIGVTPRSSQDRAAGFNAGMFIYRPSRDTFDGVMETFLAMSQEDMLATSEQDFLNKYFKGRYSLIPIDYVMKHRCIDAVSMLPAFRGGTA</sequence>
<dbReference type="Proteomes" id="UP001190700">
    <property type="component" value="Unassembled WGS sequence"/>
</dbReference>
<dbReference type="SUPFAM" id="SSF53448">
    <property type="entry name" value="Nucleotide-diphospho-sugar transferases"/>
    <property type="match status" value="1"/>
</dbReference>
<comment type="caution">
    <text evidence="2">The sequence shown here is derived from an EMBL/GenBank/DDBJ whole genome shotgun (WGS) entry which is preliminary data.</text>
</comment>
<organism evidence="2 3">
    <name type="scientific">Cymbomonas tetramitiformis</name>
    <dbReference type="NCBI Taxonomy" id="36881"/>
    <lineage>
        <taxon>Eukaryota</taxon>
        <taxon>Viridiplantae</taxon>
        <taxon>Chlorophyta</taxon>
        <taxon>Pyramimonadophyceae</taxon>
        <taxon>Pyramimonadales</taxon>
        <taxon>Pyramimonadaceae</taxon>
        <taxon>Cymbomonas</taxon>
    </lineage>
</organism>
<accession>A0AAE0FFC4</accession>
<dbReference type="PANTHER" id="PTHR11183">
    <property type="entry name" value="GLYCOGENIN SUBFAMILY MEMBER"/>
    <property type="match status" value="1"/>
</dbReference>
<dbReference type="InterPro" id="IPR029044">
    <property type="entry name" value="Nucleotide-diphossugar_trans"/>
</dbReference>
<gene>
    <name evidence="2" type="ORF">CYMTET_32491</name>
</gene>
<comment type="similarity">
    <text evidence="1">Belongs to the glycosyltransferase 8 family.</text>
</comment>
<dbReference type="EC" id="2.4.1.-" evidence="1"/>
<dbReference type="Pfam" id="PF01501">
    <property type="entry name" value="Glyco_transf_8"/>
    <property type="match status" value="1"/>
</dbReference>